<reference evidence="1 2" key="1">
    <citation type="submission" date="2019-04" db="EMBL/GenBank/DDBJ databases">
        <title>An improved genome assembly and genetic linkage map for asparagus bean, Vigna unguiculata ssp. sesquipedialis.</title>
        <authorList>
            <person name="Xia Q."/>
            <person name="Zhang R."/>
            <person name="Dong Y."/>
        </authorList>
    </citation>
    <scope>NUCLEOTIDE SEQUENCE [LARGE SCALE GENOMIC DNA]</scope>
    <source>
        <tissue evidence="1">Leaf</tissue>
    </source>
</reference>
<gene>
    <name evidence="1" type="ORF">DEO72_LG1g1563</name>
</gene>
<sequence>MRVLFLKENARGSLGGSTYGTKGDTLLQMKFAYNHLAPLFLMLLQWMDFSCTCLLLRYLDIFHIDIVVYKEEDQPPAAVA</sequence>
<proteinExistence type="predicted"/>
<accession>A0A4D6KN11</accession>
<dbReference type="EMBL" id="CP039345">
    <property type="protein sequence ID" value="QCD77935.1"/>
    <property type="molecule type" value="Genomic_DNA"/>
</dbReference>
<dbReference type="AlphaFoldDB" id="A0A4D6KN11"/>
<evidence type="ECO:0000313" key="1">
    <source>
        <dbReference type="EMBL" id="QCD77935.1"/>
    </source>
</evidence>
<organism evidence="1 2">
    <name type="scientific">Vigna unguiculata</name>
    <name type="common">Cowpea</name>
    <dbReference type="NCBI Taxonomy" id="3917"/>
    <lineage>
        <taxon>Eukaryota</taxon>
        <taxon>Viridiplantae</taxon>
        <taxon>Streptophyta</taxon>
        <taxon>Embryophyta</taxon>
        <taxon>Tracheophyta</taxon>
        <taxon>Spermatophyta</taxon>
        <taxon>Magnoliopsida</taxon>
        <taxon>eudicotyledons</taxon>
        <taxon>Gunneridae</taxon>
        <taxon>Pentapetalae</taxon>
        <taxon>rosids</taxon>
        <taxon>fabids</taxon>
        <taxon>Fabales</taxon>
        <taxon>Fabaceae</taxon>
        <taxon>Papilionoideae</taxon>
        <taxon>50 kb inversion clade</taxon>
        <taxon>NPAAA clade</taxon>
        <taxon>indigoferoid/millettioid clade</taxon>
        <taxon>Phaseoleae</taxon>
        <taxon>Vigna</taxon>
    </lineage>
</organism>
<dbReference type="Proteomes" id="UP000501690">
    <property type="component" value="Linkage Group LG1"/>
</dbReference>
<protein>
    <submittedName>
        <fullName evidence="1">Uncharacterized protein</fullName>
    </submittedName>
</protein>
<evidence type="ECO:0000313" key="2">
    <source>
        <dbReference type="Proteomes" id="UP000501690"/>
    </source>
</evidence>
<name>A0A4D6KN11_VIGUN</name>
<keyword evidence="2" id="KW-1185">Reference proteome</keyword>